<gene>
    <name evidence="3" type="ORF">AaeL_AAEL007312</name>
</gene>
<reference evidence="3" key="2">
    <citation type="journal article" date="2007" name="Science">
        <title>Genome sequence of Aedes aegypti, a major arbovirus vector.</title>
        <authorList>
            <person name="Nene V."/>
            <person name="Wortman J.R."/>
            <person name="Lawson D."/>
            <person name="Haas B."/>
            <person name="Kodira C."/>
            <person name="Tu Z.J."/>
            <person name="Loftus B."/>
            <person name="Xi Z."/>
            <person name="Megy K."/>
            <person name="Grabherr M."/>
            <person name="Ren Q."/>
            <person name="Zdobnov E.M."/>
            <person name="Lobo N.F."/>
            <person name="Campbell K.S."/>
            <person name="Brown S.E."/>
            <person name="Bonaldo M.F."/>
            <person name="Zhu J."/>
            <person name="Sinkins S.P."/>
            <person name="Hogenkamp D.G."/>
            <person name="Amedeo P."/>
            <person name="Arensburger P."/>
            <person name="Atkinson P.W."/>
            <person name="Bidwell S."/>
            <person name="Biedler J."/>
            <person name="Birney E."/>
            <person name="Bruggner R.V."/>
            <person name="Costas J."/>
            <person name="Coy M.R."/>
            <person name="Crabtree J."/>
            <person name="Crawford M."/>
            <person name="Debruyn B."/>
            <person name="Decaprio D."/>
            <person name="Eiglmeier K."/>
            <person name="Eisenstadt E."/>
            <person name="El-Dorry H."/>
            <person name="Gelbart W.M."/>
            <person name="Gomes S.L."/>
            <person name="Hammond M."/>
            <person name="Hannick L.I."/>
            <person name="Hogan J.R."/>
            <person name="Holmes M.H."/>
            <person name="Jaffe D."/>
            <person name="Johnston J.S."/>
            <person name="Kennedy R.C."/>
            <person name="Koo H."/>
            <person name="Kravitz S."/>
            <person name="Kriventseva E.V."/>
            <person name="Kulp D."/>
            <person name="Labutti K."/>
            <person name="Lee E."/>
            <person name="Li S."/>
            <person name="Lovin D.D."/>
            <person name="Mao C."/>
            <person name="Mauceli E."/>
            <person name="Menck C.F."/>
            <person name="Miller J.R."/>
            <person name="Montgomery P."/>
            <person name="Mori A."/>
            <person name="Nascimento A.L."/>
            <person name="Naveira H.F."/>
            <person name="Nusbaum C."/>
            <person name="O'leary S."/>
            <person name="Orvis J."/>
            <person name="Pertea M."/>
            <person name="Quesneville H."/>
            <person name="Reidenbach K.R."/>
            <person name="Rogers Y.H."/>
            <person name="Roth C.W."/>
            <person name="Schneider J.R."/>
            <person name="Schatz M."/>
            <person name="Shumway M."/>
            <person name="Stanke M."/>
            <person name="Stinson E.O."/>
            <person name="Tubio J.M."/>
            <person name="Vanzee J.P."/>
            <person name="Verjovski-Almeida S."/>
            <person name="Werner D."/>
            <person name="White O."/>
            <person name="Wyder S."/>
            <person name="Zeng Q."/>
            <person name="Zhao Q."/>
            <person name="Zhao Y."/>
            <person name="Hill C.A."/>
            <person name="Raikhel A.S."/>
            <person name="Soares M.B."/>
            <person name="Knudson D.L."/>
            <person name="Lee N.H."/>
            <person name="Galagan J."/>
            <person name="Salzberg S.L."/>
            <person name="Paulsen I.T."/>
            <person name="Dimopoulos G."/>
            <person name="Collins F.H."/>
            <person name="Birren B."/>
            <person name="Fraser-Liggett C.M."/>
            <person name="Severson D.W."/>
        </authorList>
    </citation>
    <scope>NUCLEOTIDE SEQUENCE [LARGE SCALE GENOMIC DNA]</scope>
    <source>
        <strain evidence="3">Liverpool</strain>
    </source>
</reference>
<feature type="region of interest" description="Disordered" evidence="2">
    <location>
        <begin position="1737"/>
        <end position="1778"/>
    </location>
</feature>
<feature type="compositionally biased region" description="Polar residues" evidence="2">
    <location>
        <begin position="1737"/>
        <end position="1759"/>
    </location>
</feature>
<dbReference type="Proteomes" id="UP000682892">
    <property type="component" value="Unassembled WGS sequence"/>
</dbReference>
<keyword evidence="1" id="KW-0175">Coiled coil</keyword>
<feature type="coiled-coil region" evidence="1">
    <location>
        <begin position="1245"/>
        <end position="1272"/>
    </location>
</feature>
<feature type="compositionally biased region" description="Basic and acidic residues" evidence="2">
    <location>
        <begin position="541"/>
        <end position="556"/>
    </location>
</feature>
<accession>Q172P8</accession>
<feature type="region of interest" description="Disordered" evidence="2">
    <location>
        <begin position="1140"/>
        <end position="1189"/>
    </location>
</feature>
<evidence type="ECO:0000256" key="2">
    <source>
        <dbReference type="SAM" id="MobiDB-lite"/>
    </source>
</evidence>
<feature type="region of interest" description="Disordered" evidence="2">
    <location>
        <begin position="121"/>
        <end position="147"/>
    </location>
</feature>
<feature type="compositionally biased region" description="Polar residues" evidence="2">
    <location>
        <begin position="333"/>
        <end position="344"/>
    </location>
</feature>
<feature type="compositionally biased region" description="Basic and acidic residues" evidence="2">
    <location>
        <begin position="131"/>
        <end position="143"/>
    </location>
</feature>
<reference evidence="3" key="3">
    <citation type="submission" date="2012-09" db="EMBL/GenBank/DDBJ databases">
        <authorList>
            <consortium name="VectorBase"/>
        </authorList>
    </citation>
    <scope>NUCLEOTIDE SEQUENCE</scope>
    <source>
        <strain evidence="3">Liverpool</strain>
    </source>
</reference>
<feature type="compositionally biased region" description="Low complexity" evidence="2">
    <location>
        <begin position="1593"/>
        <end position="1608"/>
    </location>
</feature>
<name>Q172P8_AEDAE</name>
<feature type="compositionally biased region" description="Polar residues" evidence="2">
    <location>
        <begin position="1140"/>
        <end position="1149"/>
    </location>
</feature>
<feature type="coiled-coil region" evidence="1">
    <location>
        <begin position="1062"/>
        <end position="1112"/>
    </location>
</feature>
<feature type="compositionally biased region" description="Low complexity" evidence="2">
    <location>
        <begin position="855"/>
        <end position="871"/>
    </location>
</feature>
<feature type="region of interest" description="Disordered" evidence="2">
    <location>
        <begin position="534"/>
        <end position="561"/>
    </location>
</feature>
<dbReference type="PhylomeDB" id="Q172P8"/>
<feature type="compositionally biased region" description="Polar residues" evidence="2">
    <location>
        <begin position="1767"/>
        <end position="1776"/>
    </location>
</feature>
<dbReference type="GO" id="GO:0034453">
    <property type="term" value="P:microtubule anchoring"/>
    <property type="evidence" value="ECO:0007669"/>
    <property type="project" value="InterPro"/>
</dbReference>
<feature type="compositionally biased region" description="Basic and acidic residues" evidence="2">
    <location>
        <begin position="254"/>
        <end position="315"/>
    </location>
</feature>
<feature type="compositionally biased region" description="Low complexity" evidence="2">
    <location>
        <begin position="815"/>
        <end position="847"/>
    </location>
</feature>
<feature type="region of interest" description="Disordered" evidence="2">
    <location>
        <begin position="1571"/>
        <end position="1629"/>
    </location>
</feature>
<dbReference type="OMA" id="FNRTDLE"/>
<feature type="compositionally biased region" description="Polar residues" evidence="2">
    <location>
        <begin position="316"/>
        <end position="325"/>
    </location>
</feature>
<dbReference type="VEuPathDB" id="VectorBase:AAEL007312"/>
<proteinExistence type="predicted"/>
<feature type="compositionally biased region" description="Basic and acidic residues" evidence="2">
    <location>
        <begin position="220"/>
        <end position="241"/>
    </location>
</feature>
<feature type="compositionally biased region" description="Low complexity" evidence="2">
    <location>
        <begin position="780"/>
        <end position="792"/>
    </location>
</feature>
<dbReference type="KEGG" id="aag:5569018"/>
<feature type="compositionally biased region" description="Basic and acidic residues" evidence="2">
    <location>
        <begin position="1578"/>
        <end position="1592"/>
    </location>
</feature>
<dbReference type="eggNOG" id="KOG4568">
    <property type="taxonomic scope" value="Eukaryota"/>
</dbReference>
<feature type="compositionally biased region" description="Low complexity" evidence="2">
    <location>
        <begin position="891"/>
        <end position="902"/>
    </location>
</feature>
<feature type="compositionally biased region" description="Low complexity" evidence="2">
    <location>
        <begin position="193"/>
        <end position="219"/>
    </location>
</feature>
<dbReference type="GO" id="GO:0008017">
    <property type="term" value="F:microtubule binding"/>
    <property type="evidence" value="ECO:0007669"/>
    <property type="project" value="InterPro"/>
</dbReference>
<feature type="compositionally biased region" description="Low complexity" evidence="2">
    <location>
        <begin position="1653"/>
        <end position="1663"/>
    </location>
</feature>
<sequence length="2042" mass="228499">MSTDSESHGSRNSATYSIRSLDDVPIRKSAVQIIRERSTDLIQPGSPRKKGVMQITKLILKDPPTSPKRKPTPMVIRSIQTYTSSAIITENGQILHDHKNARGQEEDHPLVGMNREEGYKIVPLPQVSSGRLKEEFEAKKNERNQASSEFQDYLLESFNKENQPKAGIEISKATSVVSANSNQPSGSEKSKSDSSVTTGSSKSGSQNPTASSSTSSSASKSEHKSEEGKLVVMPEKVEEPIVKPPPIKHPQRPKTADSRKSCPEAKKEKEKSYDPQKAREFIKEQQAKRKQEKKTIGPQLTEKELIKKRLDELKKSTQVLVSKNVQKARKRSLSASGTGSQKSGTGPVKAATERSKSPPTKPLRKCSSTSSLKAAVVAPEVAKSDSGKSSATSRDSRRRSSLLKANLNEKMGIMRKPDEVALEEVMMSPLRIRTPPQQPTVPSPKFLEPTVNESIRSVHEKSVSALEEELKLEVPGVRLVPDTTIKPQVLQEPAPAEKKEFKPVPPWLKHTLLQPDPYPFIMAVRKKLEAIRSLNPNTTSRPDESIIPKKPEETAKRPKTTNSQKCLEYLDTLKSVPYVNKPPSEIEQNISSVSLQHSDSNTTSEISSIKSDFVLPLPPLSSTKFDIPQAAIRESHRPEMTGPISPLSVDRISNMKITANCSDLERSVNFNRGDHIPYADNIPDRVSFNNRHVQPDNLHQSQLSLNTSEKQRNFIQKPPAEKTTKELEYHKMLEAFNRSLTQVIEVNQQLYSALKKPADPVPSERIKIRDEMTQTTPVPSIAANASANSNYSEDFERSNDLKPPSVQPPPDSTQSTPEKSSTSLTTTTSSSSTTAPQSSTSPEESPTGKNQSSGSHSQLLDSRSLSLSDSHNTIPPMPDEYLPSFEESLRQKQQQQLANQNRIESRSPSLSSIETQISDEAPAAESLRNTHEDHSKSLESISMHVTEPSEALNDQSPKELAQETEMDVLKAASSSSGADDSELEAFERRTDDGGNNDTTMGSDIMAAVFNRTDMELSIMSTTISETNLSYSSIGLYDQLIQSEKCRGDQLAAQARLKEKALLNRTKGQLAWLELQKQRYRERGMMEQISAIKKKQRAILMRLEKERADLNKLKKFTPDVSSRSIGVRSPMTPKSLEKLNSFSSHQSNQISLRKSSSGSGRSDQHNSSLVIGSPAAYNGDVTQSQQQQQRMVTRTTTTTISNGQMQLMTTTAAVRGMELEPSESLEDILQRREEELQKRRQHVQTLLEWHQKLDREEQEILDIERNLLRHNQRKIAESQAADEKTLSRIRSIEASLKTLQQIPEAKSPGRDEEDVHASGSKLNRLWYRLTGIKEGRYEPERSYTLTKEKLERLYEDAKLRVLEGFRENRSMRKALLEQSMSGLNSSGSTGRDVSGISETKNASSELVQTSVESSEGNSFQTTVNSAEVAQEPLESASKSLDVVEAETKTDELNEEKSSLIDVEEIISRVSDITDNINGFLSSTTNIDELLQHEEQEKQQQSVSVEFHTIEEEQDSGSQPKMSTDTYTVSFDIPTIEENRMPLSAEDSQLMIEDISLPAMMNDDSLLNDDESMTESIVESTEKVTEEIPEHSSLEEASLSTSSATTPTTAEETETDGNEVVSERTPPRNSITSELEKRLIILNENLGELSESFERVSVSRSPEVPKAGRDPSPDSETATSPIVEEEYSTDMDFAVDEPSMEMKSFLDKAQALKSQESPPTGDIAESHKIEIKIRNKNVNENFPHPSTVNGPSTSGISSFSYLTPPAHGPSTSTPTNVVPSRMPDIINEAEVLRRQQLQIEQEIKQLEQQVVFFREIPNKPPPPYIPPANGSPLALIFPSEDRIDELIETRTKELYFDEPMDDNLRPDNVTNIYEKLILDMCKELFTDVRPPKADVSYRTIKHEKRPLAFYNPPDRLVCAQNFMKQKIKRILNEDILLQQQHQQQLNLHHCPMPFLMFAGSSAKRKRDQVDEILAQEMFDEEARWTDFDREEIEVKERIVEEVTKMLVVDAVKDMEQAWKQKHGGERVGENSDSTLHDEKVEEAN</sequence>
<feature type="compositionally biased region" description="Low complexity" evidence="2">
    <location>
        <begin position="1180"/>
        <end position="1189"/>
    </location>
</feature>
<evidence type="ECO:0000256" key="1">
    <source>
        <dbReference type="SAM" id="Coils"/>
    </source>
</evidence>
<feature type="region of interest" description="Disordered" evidence="2">
    <location>
        <begin position="946"/>
        <end position="1000"/>
    </location>
</feature>
<feature type="region of interest" description="Disordered" evidence="2">
    <location>
        <begin position="169"/>
        <end position="410"/>
    </location>
</feature>
<protein>
    <submittedName>
        <fullName evidence="3">AAEL007312-PA</fullName>
    </submittedName>
</protein>
<dbReference type="PANTHER" id="PTHR13958">
    <property type="entry name" value="CENTROSOME-ASSOCIATED PROTEIN 350"/>
    <property type="match status" value="1"/>
</dbReference>
<evidence type="ECO:0000313" key="3">
    <source>
        <dbReference type="EMBL" id="EAT41000.1"/>
    </source>
</evidence>
<dbReference type="OrthoDB" id="306254at2759"/>
<feature type="compositionally biased region" description="Polar residues" evidence="2">
    <location>
        <begin position="172"/>
        <end position="184"/>
    </location>
</feature>
<feature type="region of interest" description="Disordered" evidence="2">
    <location>
        <begin position="2016"/>
        <end position="2042"/>
    </location>
</feature>
<dbReference type="PaxDb" id="7159-AAEL007312-PA"/>
<feature type="region of interest" description="Disordered" evidence="2">
    <location>
        <begin position="1379"/>
        <end position="1418"/>
    </location>
</feature>
<organism evidence="3 4">
    <name type="scientific">Aedes aegypti</name>
    <name type="common">Yellowfever mosquito</name>
    <name type="synonym">Culex aegypti</name>
    <dbReference type="NCBI Taxonomy" id="7159"/>
    <lineage>
        <taxon>Eukaryota</taxon>
        <taxon>Metazoa</taxon>
        <taxon>Ecdysozoa</taxon>
        <taxon>Arthropoda</taxon>
        <taxon>Hexapoda</taxon>
        <taxon>Insecta</taxon>
        <taxon>Pterygota</taxon>
        <taxon>Neoptera</taxon>
        <taxon>Endopterygota</taxon>
        <taxon>Diptera</taxon>
        <taxon>Nematocera</taxon>
        <taxon>Culicoidea</taxon>
        <taxon>Culicidae</taxon>
        <taxon>Culicinae</taxon>
        <taxon>Aedini</taxon>
        <taxon>Aedes</taxon>
        <taxon>Stegomyia</taxon>
    </lineage>
</organism>
<dbReference type="InterPro" id="IPR028750">
    <property type="entry name" value="CEP350/CC187"/>
</dbReference>
<reference evidence="3" key="1">
    <citation type="submission" date="2005-10" db="EMBL/GenBank/DDBJ databases">
        <authorList>
            <person name="Loftus B.J."/>
            <person name="Nene V.M."/>
            <person name="Hannick L.I."/>
            <person name="Bidwell S."/>
            <person name="Haas B."/>
            <person name="Amedeo P."/>
            <person name="Orvis J."/>
            <person name="Wortman J.R."/>
            <person name="White O.R."/>
            <person name="Salzberg S."/>
            <person name="Shumway M."/>
            <person name="Koo H."/>
            <person name="Zhao Y."/>
            <person name="Holmes M."/>
            <person name="Miller J."/>
            <person name="Schatz M."/>
            <person name="Pop M."/>
            <person name="Pai G."/>
            <person name="Utterback T."/>
            <person name="Rogers Y.-H."/>
            <person name="Kravitz S."/>
            <person name="Fraser C.M."/>
        </authorList>
    </citation>
    <scope>NUCLEOTIDE SEQUENCE</scope>
    <source>
        <strain evidence="3">Liverpool</strain>
    </source>
</reference>
<feature type="region of interest" description="Disordered" evidence="2">
    <location>
        <begin position="1652"/>
        <end position="1681"/>
    </location>
</feature>
<evidence type="ECO:0000313" key="4">
    <source>
        <dbReference type="Proteomes" id="UP000682892"/>
    </source>
</evidence>
<dbReference type="EMBL" id="CH477433">
    <property type="protein sequence ID" value="EAT41000.1"/>
    <property type="molecule type" value="Genomic_DNA"/>
</dbReference>
<feature type="region of interest" description="Disordered" evidence="2">
    <location>
        <begin position="771"/>
        <end position="913"/>
    </location>
</feature>
<dbReference type="STRING" id="7159.Q172P8"/>
<dbReference type="PANTHER" id="PTHR13958:SF3">
    <property type="entry name" value="CAP-GLY DOMAIN-CONTAINING PROTEIN-RELATED"/>
    <property type="match status" value="1"/>
</dbReference>
<dbReference type="GO" id="GO:0005813">
    <property type="term" value="C:centrosome"/>
    <property type="evidence" value="ECO:0007669"/>
    <property type="project" value="InterPro"/>
</dbReference>
<dbReference type="HOGENOM" id="CLU_001667_0_0_1"/>
<feature type="compositionally biased region" description="Low complexity" evidence="2">
    <location>
        <begin position="1150"/>
        <end position="1167"/>
    </location>
</feature>